<gene>
    <name evidence="1" type="ORF">M1L60_33370</name>
</gene>
<comment type="caution">
    <text evidence="1">The sequence shown here is derived from an EMBL/GenBank/DDBJ whole genome shotgun (WGS) entry which is preliminary data.</text>
</comment>
<organism evidence="1 2">
    <name type="scientific">Paractinoplanes aksuensis</name>
    <dbReference type="NCBI Taxonomy" id="2939490"/>
    <lineage>
        <taxon>Bacteria</taxon>
        <taxon>Bacillati</taxon>
        <taxon>Actinomycetota</taxon>
        <taxon>Actinomycetes</taxon>
        <taxon>Micromonosporales</taxon>
        <taxon>Micromonosporaceae</taxon>
        <taxon>Paractinoplanes</taxon>
    </lineage>
</organism>
<evidence type="ECO:0000313" key="1">
    <source>
        <dbReference type="EMBL" id="MCO8275485.1"/>
    </source>
</evidence>
<protein>
    <submittedName>
        <fullName evidence="1">Uncharacterized protein</fullName>
    </submittedName>
</protein>
<evidence type="ECO:0000313" key="2">
    <source>
        <dbReference type="Proteomes" id="UP001523369"/>
    </source>
</evidence>
<keyword evidence="2" id="KW-1185">Reference proteome</keyword>
<sequence length="101" mass="10777">MTRPDEVESRLHHMLLRLAGWLPDQVTAGARMCLAEGRPVDTANAVLGTLVADRLPVAPVDAEVLVRLLASEPALNQLAGLPVASLDVHPAFDFVPRLPGP</sequence>
<proteinExistence type="predicted"/>
<dbReference type="Proteomes" id="UP001523369">
    <property type="component" value="Unassembled WGS sequence"/>
</dbReference>
<name>A0ABT1DZZ4_9ACTN</name>
<reference evidence="1 2" key="1">
    <citation type="submission" date="2022-06" db="EMBL/GenBank/DDBJ databases">
        <title>New Species of the Genus Actinoplanes, ActinopZanes ferrugineus.</title>
        <authorList>
            <person name="Ding P."/>
        </authorList>
    </citation>
    <scope>NUCLEOTIDE SEQUENCE [LARGE SCALE GENOMIC DNA]</scope>
    <source>
        <strain evidence="1 2">TRM88003</strain>
    </source>
</reference>
<dbReference type="EMBL" id="JAMYJR010000038">
    <property type="protein sequence ID" value="MCO8275485.1"/>
    <property type="molecule type" value="Genomic_DNA"/>
</dbReference>
<accession>A0ABT1DZZ4</accession>
<dbReference type="RefSeq" id="WP_253241549.1">
    <property type="nucleotide sequence ID" value="NZ_JAMYJR010000038.1"/>
</dbReference>